<keyword evidence="1" id="KW-0472">Membrane</keyword>
<evidence type="ECO:0000256" key="1">
    <source>
        <dbReference type="SAM" id="Phobius"/>
    </source>
</evidence>
<gene>
    <name evidence="2" type="ORF">MNBD_DELTA01-2067</name>
</gene>
<name>A0A3B0R100_9ZZZZ</name>
<accession>A0A3B0R100</accession>
<keyword evidence="1" id="KW-1133">Transmembrane helix</keyword>
<keyword evidence="1" id="KW-0812">Transmembrane</keyword>
<dbReference type="Pfam" id="PF04367">
    <property type="entry name" value="DUF502"/>
    <property type="match status" value="1"/>
</dbReference>
<dbReference type="PANTHER" id="PTHR31876:SF26">
    <property type="entry name" value="PROTEIN LIKE COV 2"/>
    <property type="match status" value="1"/>
</dbReference>
<dbReference type="EMBL" id="UOEA01000032">
    <property type="protein sequence ID" value="VAV82886.1"/>
    <property type="molecule type" value="Genomic_DNA"/>
</dbReference>
<feature type="transmembrane region" description="Helical" evidence="1">
    <location>
        <begin position="79"/>
        <end position="103"/>
    </location>
</feature>
<dbReference type="PANTHER" id="PTHR31876">
    <property type="entry name" value="COV-LIKE PROTEIN 1"/>
    <property type="match status" value="1"/>
</dbReference>
<feature type="transmembrane region" description="Helical" evidence="1">
    <location>
        <begin position="123"/>
        <end position="143"/>
    </location>
</feature>
<reference evidence="2" key="1">
    <citation type="submission" date="2018-06" db="EMBL/GenBank/DDBJ databases">
        <authorList>
            <person name="Zhirakovskaya E."/>
        </authorList>
    </citation>
    <scope>NUCLEOTIDE SEQUENCE</scope>
</reference>
<protein>
    <submittedName>
        <fullName evidence="2">Uncharacterized membrane anchored protein Mext_4159</fullName>
    </submittedName>
</protein>
<sequence length="277" mass="31064">MDFAPPQVVVLRTAKVRLIKSAFALQIYYFDRLCSNAVGVRHTAYLLTGFFTTHNTGLAIGLCLRCNRCRGIMKIIKRYFVTGLIIVLPLYISFYVFVTIVNFMDSLMYLLPEVARPDTYLPFHVPGIGLLVTIIGIFLVGMLTTNFLGRKLVTLGEWFLDWIPLLRTIYKSSKQFISTFFSKDADGFRKVVLIEFPRKGTYAVAFVTSKTQGEVQAKVEVDLINVFLPTTPNPTSGFYLAVPSSEVISLDMTVEDAFKVIMSGGVIVPDGRGRLKK</sequence>
<evidence type="ECO:0000313" key="2">
    <source>
        <dbReference type="EMBL" id="VAV82886.1"/>
    </source>
</evidence>
<proteinExistence type="predicted"/>
<dbReference type="AlphaFoldDB" id="A0A3B0R100"/>
<feature type="transmembrane region" description="Helical" evidence="1">
    <location>
        <begin position="45"/>
        <end position="67"/>
    </location>
</feature>
<dbReference type="InterPro" id="IPR007462">
    <property type="entry name" value="COV1-like"/>
</dbReference>
<organism evidence="2">
    <name type="scientific">hydrothermal vent metagenome</name>
    <dbReference type="NCBI Taxonomy" id="652676"/>
    <lineage>
        <taxon>unclassified sequences</taxon>
        <taxon>metagenomes</taxon>
        <taxon>ecological metagenomes</taxon>
    </lineage>
</organism>